<feature type="domain" description="Aldehyde dehydrogenase" evidence="7">
    <location>
        <begin position="6"/>
        <end position="450"/>
    </location>
</feature>
<evidence type="ECO:0000256" key="1">
    <source>
        <dbReference type="ARBA" id="ARBA00009986"/>
    </source>
</evidence>
<dbReference type="Gene3D" id="3.40.309.10">
    <property type="entry name" value="Aldehyde Dehydrogenase, Chain A, domain 2"/>
    <property type="match status" value="1"/>
</dbReference>
<evidence type="ECO:0000313" key="9">
    <source>
        <dbReference type="Proteomes" id="UP000242310"/>
    </source>
</evidence>
<dbReference type="GO" id="GO:0016620">
    <property type="term" value="F:oxidoreductase activity, acting on the aldehyde or oxo group of donors, NAD or NADP as acceptor"/>
    <property type="evidence" value="ECO:0007669"/>
    <property type="project" value="InterPro"/>
</dbReference>
<dbReference type="Gene3D" id="3.40.605.10">
    <property type="entry name" value="Aldehyde Dehydrogenase, Chain A, domain 1"/>
    <property type="match status" value="1"/>
</dbReference>
<dbReference type="CDD" id="cd07099">
    <property type="entry name" value="ALDH_DDALDH"/>
    <property type="match status" value="1"/>
</dbReference>
<accession>A0A2P8HBF1</accession>
<dbReference type="InterPro" id="IPR029510">
    <property type="entry name" value="Ald_DH_CS_GLU"/>
</dbReference>
<dbReference type="PANTHER" id="PTHR11699">
    <property type="entry name" value="ALDEHYDE DEHYDROGENASE-RELATED"/>
    <property type="match status" value="1"/>
</dbReference>
<dbReference type="InterPro" id="IPR016162">
    <property type="entry name" value="Ald_DH_N"/>
</dbReference>
<dbReference type="AlphaFoldDB" id="A0A2P8HBF1"/>
<evidence type="ECO:0000313" key="8">
    <source>
        <dbReference type="EMBL" id="PSL43555.1"/>
    </source>
</evidence>
<gene>
    <name evidence="8" type="ORF">B0H94_11030</name>
</gene>
<dbReference type="InterPro" id="IPR015590">
    <property type="entry name" value="Aldehyde_DH_dom"/>
</dbReference>
<dbReference type="InterPro" id="IPR012394">
    <property type="entry name" value="Aldehyde_DH_NAD(P)"/>
</dbReference>
<dbReference type="PROSITE" id="PS00687">
    <property type="entry name" value="ALDEHYDE_DEHYDR_GLU"/>
    <property type="match status" value="1"/>
</dbReference>
<evidence type="ECO:0000256" key="4">
    <source>
        <dbReference type="PIRSR" id="PIRSR036492-1"/>
    </source>
</evidence>
<evidence type="ECO:0000256" key="6">
    <source>
        <dbReference type="RuleBase" id="RU003345"/>
    </source>
</evidence>
<name>A0A2P8HBF1_9BACI</name>
<organism evidence="8 9">
    <name type="scientific">Salsuginibacillus halophilus</name>
    <dbReference type="NCBI Taxonomy" id="517424"/>
    <lineage>
        <taxon>Bacteria</taxon>
        <taxon>Bacillati</taxon>
        <taxon>Bacillota</taxon>
        <taxon>Bacilli</taxon>
        <taxon>Bacillales</taxon>
        <taxon>Bacillaceae</taxon>
        <taxon>Salsuginibacillus</taxon>
    </lineage>
</organism>
<keyword evidence="2 3" id="KW-0560">Oxidoreductase</keyword>
<dbReference type="Proteomes" id="UP000242310">
    <property type="component" value="Unassembled WGS sequence"/>
</dbReference>
<dbReference type="InterPro" id="IPR016161">
    <property type="entry name" value="Ald_DH/histidinol_DH"/>
</dbReference>
<comment type="caution">
    <text evidence="8">The sequence shown here is derived from an EMBL/GenBank/DDBJ whole genome shotgun (WGS) entry which is preliminary data.</text>
</comment>
<feature type="active site" evidence="4 5">
    <location>
        <position position="230"/>
    </location>
</feature>
<dbReference type="RefSeq" id="WP_106589226.1">
    <property type="nucleotide sequence ID" value="NZ_PYAV01000010.1"/>
</dbReference>
<protein>
    <recommendedName>
        <fullName evidence="3">Aldehyde dehydrogenase</fullName>
    </recommendedName>
</protein>
<proteinExistence type="inferred from homology"/>
<dbReference type="EMBL" id="PYAV01000010">
    <property type="protein sequence ID" value="PSL43555.1"/>
    <property type="molecule type" value="Genomic_DNA"/>
</dbReference>
<evidence type="ECO:0000256" key="3">
    <source>
        <dbReference type="PIRNR" id="PIRNR036492"/>
    </source>
</evidence>
<feature type="active site" evidence="4">
    <location>
        <position position="264"/>
    </location>
</feature>
<evidence type="ECO:0000259" key="7">
    <source>
        <dbReference type="Pfam" id="PF00171"/>
    </source>
</evidence>
<keyword evidence="9" id="KW-1185">Reference proteome</keyword>
<sequence>MVSTAYDPASGKKIGTFEASNPSDVPDIYERSRFAQQYWSSLSIKKRISYIRLLRYTLAEVQEEAASIIAASTGKTKTDALTDEILASLDAMKQVEKDAPLVLAKDKRKTPLHLAGKSSYVDRKPRGSVLIISPWNFPFQLGIIPVVEALAMGNSVVLKPSEFTPMVGELLKRFAAIFPEDVFQVVIGDGEFGEALTTHQPDFIHFTGSVAVGKSVQKAAAEQLTPTVLELGGKDPLIVCEDANVTRAAKGAVWGAFHHSGQICLSVERVYVHEAVYAGFLSEVKRETARLRQGRDEDADVGSMTTKKQLEIVKEHVQDALNKGAVLESGLEPKYWNDEDMFLQPMILTDVTHDMKIMQEETFGPIMPVMKVHSETDALELANTTSYGLGGSIFTKDLTKGEAMAHQLRTGNVNINDVMKSIVNPYLPYGGVGDSGIGKSRGRAGMQSFCIETSVLVDKGQQDEEFNWFPNAGKYEHFKVLIDNYWGEGTHVPSLLKAVKTLNNMSQS</sequence>
<comment type="similarity">
    <text evidence="1 3 6">Belongs to the aldehyde dehydrogenase family.</text>
</comment>
<dbReference type="OrthoDB" id="9762913at2"/>
<evidence type="ECO:0000256" key="2">
    <source>
        <dbReference type="ARBA" id="ARBA00023002"/>
    </source>
</evidence>
<evidence type="ECO:0000256" key="5">
    <source>
        <dbReference type="PROSITE-ProRule" id="PRU10007"/>
    </source>
</evidence>
<dbReference type="GO" id="GO:0006081">
    <property type="term" value="P:aldehyde metabolic process"/>
    <property type="evidence" value="ECO:0007669"/>
    <property type="project" value="InterPro"/>
</dbReference>
<reference evidence="8 9" key="1">
    <citation type="submission" date="2018-03" db="EMBL/GenBank/DDBJ databases">
        <title>Genomic Encyclopedia of Type Strains, Phase III (KMG-III): the genomes of soil and plant-associated and newly described type strains.</title>
        <authorList>
            <person name="Whitman W."/>
        </authorList>
    </citation>
    <scope>NUCLEOTIDE SEQUENCE [LARGE SCALE GENOMIC DNA]</scope>
    <source>
        <strain evidence="8 9">CGMCC 1.07653</strain>
    </source>
</reference>
<dbReference type="InterPro" id="IPR016163">
    <property type="entry name" value="Ald_DH_C"/>
</dbReference>
<dbReference type="SUPFAM" id="SSF53720">
    <property type="entry name" value="ALDH-like"/>
    <property type="match status" value="1"/>
</dbReference>
<dbReference type="PIRSF" id="PIRSF036492">
    <property type="entry name" value="ALDH"/>
    <property type="match status" value="1"/>
</dbReference>
<dbReference type="Pfam" id="PF00171">
    <property type="entry name" value="Aldedh"/>
    <property type="match status" value="1"/>
</dbReference>
<dbReference type="FunFam" id="3.40.309.10:FF:000009">
    <property type="entry name" value="Aldehyde dehydrogenase A"/>
    <property type="match status" value="1"/>
</dbReference>